<keyword evidence="3" id="KW-0378">Hydrolase</keyword>
<evidence type="ECO:0000259" key="4">
    <source>
        <dbReference type="PROSITE" id="PS51858"/>
    </source>
</evidence>
<dbReference type="InterPro" id="IPR042266">
    <property type="entry name" value="PPPDE_sf"/>
</dbReference>
<name>C5KM82_PERM5</name>
<dbReference type="GO" id="GO:0101005">
    <property type="term" value="F:deubiquitinase activity"/>
    <property type="evidence" value="ECO:0007669"/>
    <property type="project" value="TreeGrafter"/>
</dbReference>
<dbReference type="AlphaFoldDB" id="C5KM82"/>
<evidence type="ECO:0000256" key="1">
    <source>
        <dbReference type="ARBA" id="ARBA00008140"/>
    </source>
</evidence>
<dbReference type="PROSITE" id="PS51858">
    <property type="entry name" value="PPPDE"/>
    <property type="match status" value="1"/>
</dbReference>
<comment type="similarity">
    <text evidence="1">Belongs to the DeSI family.</text>
</comment>
<evidence type="ECO:0000313" key="5">
    <source>
        <dbReference type="EMBL" id="EER14443.1"/>
    </source>
</evidence>
<dbReference type="SMART" id="SM01179">
    <property type="entry name" value="DUF862"/>
    <property type="match status" value="1"/>
</dbReference>
<dbReference type="InterPro" id="IPR008580">
    <property type="entry name" value="PPPDE_dom"/>
</dbReference>
<evidence type="ECO:0000256" key="2">
    <source>
        <dbReference type="ARBA" id="ARBA00022670"/>
    </source>
</evidence>
<evidence type="ECO:0000313" key="6">
    <source>
        <dbReference type="Proteomes" id="UP000007800"/>
    </source>
</evidence>
<feature type="domain" description="PPPDE" evidence="4">
    <location>
        <begin position="98"/>
        <end position="225"/>
    </location>
</feature>
<dbReference type="RefSeq" id="XP_002782648.1">
    <property type="nucleotide sequence ID" value="XM_002782602.1"/>
</dbReference>
<protein>
    <recommendedName>
        <fullName evidence="4">PPPDE domain-containing protein</fullName>
    </recommendedName>
</protein>
<sequence>MSKAKTVMHTVEAISHYLLTSAKLKKPIDDNVRNHCVFVLTYQARRLFALLTKQEHHYSTRLAHESHSMDALVKVRNDLGSITGTIDRFLAREQNGSQGSGGGGYDLTAPSVNTVLSEVVGVGGAFHAAVEVYGVEWSYGYCQYGCGVFAVPPTSSEPGSIGTYRECLPVERCRLPVTEVIQILEELKGDWPGSSYDLLHRNCTHFCDVFLRKLIPHQGLIDMEAPPERVTISTVNEEEIMLREWRQMWDAALRRMTNVAWQYGDRPAIDDGIIHSRMDYQADDYRFDRECRSTYELRASVVRLAAAQFALMDQRARWEDTQPVHHSGGSFMKPPVRYPEVQEDARSPKDAGLISYSADRPSNSGLLSFYQALNQSIRRCNEILDVFVPEKPIQECHSSIMAAFKRCEEEANLTYPERDVRVKNLTQFRPAFTSREMEERIREKIERDRLDALEEDKFLPITT</sequence>
<gene>
    <name evidence="5" type="ORF">Pmar_PMAR021197</name>
</gene>
<dbReference type="Gene3D" id="3.90.1720.30">
    <property type="entry name" value="PPPDE domains"/>
    <property type="match status" value="1"/>
</dbReference>
<accession>C5KM82</accession>
<dbReference type="GO" id="GO:0016579">
    <property type="term" value="P:protein deubiquitination"/>
    <property type="evidence" value="ECO:0007669"/>
    <property type="project" value="TreeGrafter"/>
</dbReference>
<dbReference type="Proteomes" id="UP000007800">
    <property type="component" value="Unassembled WGS sequence"/>
</dbReference>
<dbReference type="GeneID" id="9044970"/>
<organism evidence="6">
    <name type="scientific">Perkinsus marinus (strain ATCC 50983 / TXsc)</name>
    <dbReference type="NCBI Taxonomy" id="423536"/>
    <lineage>
        <taxon>Eukaryota</taxon>
        <taxon>Sar</taxon>
        <taxon>Alveolata</taxon>
        <taxon>Perkinsozoa</taxon>
        <taxon>Perkinsea</taxon>
        <taxon>Perkinsida</taxon>
        <taxon>Perkinsidae</taxon>
        <taxon>Perkinsus</taxon>
    </lineage>
</organism>
<evidence type="ECO:0000256" key="3">
    <source>
        <dbReference type="ARBA" id="ARBA00022801"/>
    </source>
</evidence>
<reference evidence="5 6" key="1">
    <citation type="submission" date="2008-07" db="EMBL/GenBank/DDBJ databases">
        <authorList>
            <person name="El-Sayed N."/>
            <person name="Caler E."/>
            <person name="Inman J."/>
            <person name="Amedeo P."/>
            <person name="Hass B."/>
            <person name="Wortman J."/>
        </authorList>
    </citation>
    <scope>NUCLEOTIDE SEQUENCE [LARGE SCALE GENOMIC DNA]</scope>
    <source>
        <strain evidence="6">ATCC 50983 / TXsc</strain>
    </source>
</reference>
<dbReference type="EMBL" id="GG674250">
    <property type="protein sequence ID" value="EER14443.1"/>
    <property type="molecule type" value="Genomic_DNA"/>
</dbReference>
<keyword evidence="6" id="KW-1185">Reference proteome</keyword>
<dbReference type="PANTHER" id="PTHR12378:SF9">
    <property type="entry name" value="OS06G0107000 PROTEIN"/>
    <property type="match status" value="1"/>
</dbReference>
<dbReference type="GO" id="GO:0006508">
    <property type="term" value="P:proteolysis"/>
    <property type="evidence" value="ECO:0007669"/>
    <property type="project" value="UniProtKB-KW"/>
</dbReference>
<dbReference type="OrthoDB" id="412286at2759"/>
<dbReference type="Pfam" id="PF05903">
    <property type="entry name" value="Peptidase_C97"/>
    <property type="match status" value="1"/>
</dbReference>
<proteinExistence type="inferred from homology"/>
<dbReference type="PANTHER" id="PTHR12378">
    <property type="entry name" value="DESUMOYLATING ISOPEPTIDASE"/>
    <property type="match status" value="1"/>
</dbReference>
<dbReference type="InParanoid" id="C5KM82"/>
<keyword evidence="2" id="KW-0645">Protease</keyword>